<dbReference type="PANTHER" id="PTHR43963">
    <property type="entry name" value="CARBONYL REDUCTASE 1-RELATED"/>
    <property type="match status" value="1"/>
</dbReference>
<dbReference type="InterPro" id="IPR002347">
    <property type="entry name" value="SDR_fam"/>
</dbReference>
<comment type="similarity">
    <text evidence="1 4">Belongs to the short-chain dehydrogenases/reductases (SDR) family.</text>
</comment>
<keyword evidence="2" id="KW-0521">NADP</keyword>
<evidence type="ECO:0000313" key="5">
    <source>
        <dbReference type="EMBL" id="OQE43706.1"/>
    </source>
</evidence>
<dbReference type="Proteomes" id="UP000191500">
    <property type="component" value="Unassembled WGS sequence"/>
</dbReference>
<keyword evidence="6" id="KW-1185">Reference proteome</keyword>
<organism evidence="5 6">
    <name type="scientific">Penicillium coprophilum</name>
    <dbReference type="NCBI Taxonomy" id="36646"/>
    <lineage>
        <taxon>Eukaryota</taxon>
        <taxon>Fungi</taxon>
        <taxon>Dikarya</taxon>
        <taxon>Ascomycota</taxon>
        <taxon>Pezizomycotina</taxon>
        <taxon>Eurotiomycetes</taxon>
        <taxon>Eurotiomycetidae</taxon>
        <taxon>Eurotiales</taxon>
        <taxon>Aspergillaceae</taxon>
        <taxon>Penicillium</taxon>
    </lineage>
</organism>
<dbReference type="STRING" id="36646.A0A1V6UZ86"/>
<dbReference type="GO" id="GO:0016491">
    <property type="term" value="F:oxidoreductase activity"/>
    <property type="evidence" value="ECO:0007669"/>
    <property type="project" value="UniProtKB-KW"/>
</dbReference>
<evidence type="ECO:0000256" key="2">
    <source>
        <dbReference type="ARBA" id="ARBA00022857"/>
    </source>
</evidence>
<dbReference type="EMBL" id="MDDG01000003">
    <property type="protein sequence ID" value="OQE43706.1"/>
    <property type="molecule type" value="Genomic_DNA"/>
</dbReference>
<protein>
    <submittedName>
        <fullName evidence="5">Uncharacterized protein</fullName>
    </submittedName>
</protein>
<accession>A0A1V6UZ86</accession>
<keyword evidence="3" id="KW-0560">Oxidoreductase</keyword>
<dbReference type="InterPro" id="IPR036291">
    <property type="entry name" value="NAD(P)-bd_dom_sf"/>
</dbReference>
<evidence type="ECO:0000313" key="6">
    <source>
        <dbReference type="Proteomes" id="UP000191500"/>
    </source>
</evidence>
<name>A0A1V6UZ86_9EURO</name>
<evidence type="ECO:0000256" key="1">
    <source>
        <dbReference type="ARBA" id="ARBA00006484"/>
    </source>
</evidence>
<evidence type="ECO:0000256" key="4">
    <source>
        <dbReference type="RuleBase" id="RU000363"/>
    </source>
</evidence>
<dbReference type="Pfam" id="PF00106">
    <property type="entry name" value="adh_short"/>
    <property type="match status" value="1"/>
</dbReference>
<dbReference type="AlphaFoldDB" id="A0A1V6UZ86"/>
<dbReference type="PRINTS" id="PR00081">
    <property type="entry name" value="GDHRDH"/>
</dbReference>
<proteinExistence type="inferred from homology"/>
<dbReference type="PANTHER" id="PTHR43963:SF6">
    <property type="entry name" value="CHAIN DEHYDROGENASE FAMILY PROTEIN, PUTATIVE (AFU_ORTHOLOGUE AFUA_3G15350)-RELATED"/>
    <property type="match status" value="1"/>
</dbReference>
<dbReference type="SUPFAM" id="SSF51735">
    <property type="entry name" value="NAD(P)-binding Rossmann-fold domains"/>
    <property type="match status" value="1"/>
</dbReference>
<dbReference type="PRINTS" id="PR00080">
    <property type="entry name" value="SDRFAMILY"/>
</dbReference>
<reference evidence="6" key="1">
    <citation type="journal article" date="2017" name="Nat. Microbiol.">
        <title>Global analysis of biosynthetic gene clusters reveals vast potential of secondary metabolite production in Penicillium species.</title>
        <authorList>
            <person name="Nielsen J.C."/>
            <person name="Grijseels S."/>
            <person name="Prigent S."/>
            <person name="Ji B."/>
            <person name="Dainat J."/>
            <person name="Nielsen K.F."/>
            <person name="Frisvad J.C."/>
            <person name="Workman M."/>
            <person name="Nielsen J."/>
        </authorList>
    </citation>
    <scope>NUCLEOTIDE SEQUENCE [LARGE SCALE GENOMIC DNA]</scope>
    <source>
        <strain evidence="6">IBT 31321</strain>
    </source>
</reference>
<gene>
    <name evidence="5" type="ORF">PENCOP_c003G08861</name>
</gene>
<dbReference type="Gene3D" id="3.40.50.720">
    <property type="entry name" value="NAD(P)-binding Rossmann-like Domain"/>
    <property type="match status" value="1"/>
</dbReference>
<sequence>MEAPLIAVVTGANRGIGRAICAALVQQLPGPLVLYAASRAGASPDLDNLTIPPTVSIRPAQLSLTDQASISALSARIQNENKGCDVLINNAGIYHFQENITAAQRQETLDVNYRGTLNICQAFLPIMHKGGRIVNISSQSGQLKYFHPRLQARFLHPDLKFSELNDLVDGYLRSAEQHNATASGWPPLAYFTSKAALNSATRILARENPHLLINCCCPGWVGTSLGAQAGQPPKSVEQGARIPLRLAIGEIEQISGRYWANDSVASVGYGKVQDW</sequence>
<evidence type="ECO:0000256" key="3">
    <source>
        <dbReference type="ARBA" id="ARBA00023002"/>
    </source>
</evidence>
<comment type="caution">
    <text evidence="5">The sequence shown here is derived from an EMBL/GenBank/DDBJ whole genome shotgun (WGS) entry which is preliminary data.</text>
</comment>